<evidence type="ECO:0000313" key="1">
    <source>
        <dbReference type="EMBL" id="NEX62713.1"/>
    </source>
</evidence>
<dbReference type="RefSeq" id="WP_163965487.1">
    <property type="nucleotide sequence ID" value="NZ_JAAIVB010000055.1"/>
</dbReference>
<reference evidence="1 2" key="1">
    <citation type="submission" date="2020-02" db="EMBL/GenBank/DDBJ databases">
        <authorList>
            <person name="Kim M.K."/>
        </authorList>
    </citation>
    <scope>NUCLEOTIDE SEQUENCE [LARGE SCALE GENOMIC DNA]</scope>
    <source>
        <strain evidence="1 2">17J57-3</strain>
    </source>
</reference>
<name>A0A6B3SPN4_9BURK</name>
<dbReference type="EMBL" id="JAAIVB010000055">
    <property type="protein sequence ID" value="NEX62713.1"/>
    <property type="molecule type" value="Genomic_DNA"/>
</dbReference>
<proteinExistence type="predicted"/>
<dbReference type="Proteomes" id="UP000482155">
    <property type="component" value="Unassembled WGS sequence"/>
</dbReference>
<dbReference type="AlphaFoldDB" id="A0A6B3SPN4"/>
<keyword evidence="2" id="KW-1185">Reference proteome</keyword>
<sequence>MRNYLLSVLLMTAATLMLLAGVNYAVDPLNRIRPNTSGVYLKAQEREMNPGVARSMKYDTVVIGSSMMENLDPAYIEKLSGWKAINLAVEGSTAYEQRRNLEVALRTGQVKRVIWGVDWGSFSHGPFESAPGPGVPDYLYRDDSALDYVKYVFNVSVLRASFKRLAGVGLVPESELGRVHNWSNTYDYGCSQIAVEEARFKRVGSIFKNHKIGTYRQSVDMNFFALVDEYPKVEFYAMLPPYSAQWVRSLSNYNPFALNDFLGFRKYLASWKRPNLRLFDFMADESIVTNGHNYRDLAHFHESVNQLMFRRALAGEHLPVVDHVNSYIDKPMKCN</sequence>
<comment type="caution">
    <text evidence="1">The sequence shown here is derived from an EMBL/GenBank/DDBJ whole genome shotgun (WGS) entry which is preliminary data.</text>
</comment>
<organism evidence="1 2">
    <name type="scientific">Noviherbaspirillum galbum</name>
    <dbReference type="NCBI Taxonomy" id="2709383"/>
    <lineage>
        <taxon>Bacteria</taxon>
        <taxon>Pseudomonadati</taxon>
        <taxon>Pseudomonadota</taxon>
        <taxon>Betaproteobacteria</taxon>
        <taxon>Burkholderiales</taxon>
        <taxon>Oxalobacteraceae</taxon>
        <taxon>Noviherbaspirillum</taxon>
    </lineage>
</organism>
<accession>A0A6B3SPN4</accession>
<dbReference type="SUPFAM" id="SSF52266">
    <property type="entry name" value="SGNH hydrolase"/>
    <property type="match status" value="1"/>
</dbReference>
<gene>
    <name evidence="1" type="ORF">G3574_16620</name>
</gene>
<evidence type="ECO:0000313" key="2">
    <source>
        <dbReference type="Proteomes" id="UP000482155"/>
    </source>
</evidence>
<protein>
    <submittedName>
        <fullName evidence="1">Uncharacterized protein</fullName>
    </submittedName>
</protein>